<dbReference type="GO" id="GO:0003723">
    <property type="term" value="F:RNA binding"/>
    <property type="evidence" value="ECO:0007669"/>
    <property type="project" value="UniProtKB-KW"/>
</dbReference>
<dbReference type="PANTHER" id="PTHR30001">
    <property type="entry name" value="RIBONUCLEASE"/>
    <property type="match status" value="1"/>
</dbReference>
<dbReference type="Proteomes" id="UP000516305">
    <property type="component" value="Chromosome"/>
</dbReference>
<dbReference type="GO" id="GO:0006364">
    <property type="term" value="P:rRNA processing"/>
    <property type="evidence" value="ECO:0007669"/>
    <property type="project" value="TreeGrafter"/>
</dbReference>
<keyword evidence="4" id="KW-0460">Magnesium</keyword>
<dbReference type="GO" id="GO:0004540">
    <property type="term" value="F:RNA nuclease activity"/>
    <property type="evidence" value="ECO:0007669"/>
    <property type="project" value="InterPro"/>
</dbReference>
<dbReference type="KEGG" id="chyd:H4K34_12080"/>
<evidence type="ECO:0000313" key="7">
    <source>
        <dbReference type="EMBL" id="QNR23112.1"/>
    </source>
</evidence>
<dbReference type="NCBIfam" id="TIGR00757">
    <property type="entry name" value="RNaseEG"/>
    <property type="match status" value="1"/>
</dbReference>
<dbReference type="GO" id="GO:0005737">
    <property type="term" value="C:cytoplasm"/>
    <property type="evidence" value="ECO:0007669"/>
    <property type="project" value="TreeGrafter"/>
</dbReference>
<keyword evidence="3" id="KW-0378">Hydrolase</keyword>
<dbReference type="EMBL" id="CP060139">
    <property type="protein sequence ID" value="QNR23112.1"/>
    <property type="molecule type" value="Genomic_DNA"/>
</dbReference>
<name>A0A7H0VBL4_9FLAO</name>
<comment type="cofactor">
    <cofactor evidence="1">
        <name>Mg(2+)</name>
        <dbReference type="ChEBI" id="CHEBI:18420"/>
    </cofactor>
</comment>
<dbReference type="InterPro" id="IPR003029">
    <property type="entry name" value="S1_domain"/>
</dbReference>
<dbReference type="AlphaFoldDB" id="A0A7H0VBL4"/>
<reference evidence="7 8" key="1">
    <citation type="submission" date="2020-08" db="EMBL/GenBank/DDBJ databases">
        <title>Croceimicrobium hydrocarbonivorans gen. nov., sp. nov., a novel marine bacterium isolated from a bacterial consortium that degrades polyethylene terephthalate.</title>
        <authorList>
            <person name="Liu R."/>
        </authorList>
    </citation>
    <scope>NUCLEOTIDE SEQUENCE [LARGE SCALE GENOMIC DNA]</scope>
    <source>
        <strain evidence="7 8">A20-9</strain>
    </source>
</reference>
<evidence type="ECO:0000259" key="6">
    <source>
        <dbReference type="SMART" id="SM00316"/>
    </source>
</evidence>
<feature type="domain" description="S1 motif" evidence="6">
    <location>
        <begin position="37"/>
        <end position="140"/>
    </location>
</feature>
<dbReference type="RefSeq" id="WP_210757648.1">
    <property type="nucleotide sequence ID" value="NZ_CP060139.1"/>
</dbReference>
<dbReference type="SUPFAM" id="SSF50249">
    <property type="entry name" value="Nucleic acid-binding proteins"/>
    <property type="match status" value="1"/>
</dbReference>
<dbReference type="CDD" id="cd04453">
    <property type="entry name" value="S1_RNase_E"/>
    <property type="match status" value="1"/>
</dbReference>
<dbReference type="Pfam" id="PF10150">
    <property type="entry name" value="RNase_E_G"/>
    <property type="match status" value="1"/>
</dbReference>
<proteinExistence type="predicted"/>
<keyword evidence="8" id="KW-1185">Reference proteome</keyword>
<sequence>MSTELVINSRTADSVAVALLKEGRLSELHYDNTDEFAVGDIYMGKIKKIVPGLNAAFVDVGYEKDAFLHYHDLGPQIKSLLKFTRKTQTGKQRWSLTDFEPEADIDKNGSIDKVLREGHNILVQIAKEPISTKGPRITSELSLAGRYVVLVPFSKRVSVSSKLRDKDEKDRLRRLVKSIRPKGFGIIVRTAAEDCQVADLDSDIQELIEKWKQLHRNIQRVRAPKRALREINRVSALLRDVLNDSFNSIVVDDMELFNEVKEYMRSIEPEKEKIVKYYQGRIPVFEHFGVERQIKSSFGRSVSMGKGAYLIIEHTEAMHVIDVNSGNRTNSSENQEANALAVNLSAAEEIARQLRLRDMGGIVVVDFIDMHRSENRKTLYEKLKEEMATDRAKHKILPPSRFGLVEITRQRVRPEMAIQTREENPDGNGEVEAPILIIDEIENKLELIAKQEKDKTIYLHLHPFIAAYLTKGLLKSIRRNWSKRFKRNIKVIPRDSFKFLEYHFFNDKDEKFEFN</sequence>
<dbReference type="InterPro" id="IPR004659">
    <property type="entry name" value="RNase_E/G"/>
</dbReference>
<dbReference type="SMART" id="SM00316">
    <property type="entry name" value="S1"/>
    <property type="match status" value="1"/>
</dbReference>
<dbReference type="Gene3D" id="2.40.50.140">
    <property type="entry name" value="Nucleic acid-binding proteins"/>
    <property type="match status" value="1"/>
</dbReference>
<protein>
    <submittedName>
        <fullName evidence="7">Rne/Rng family ribonuclease</fullName>
    </submittedName>
</protein>
<evidence type="ECO:0000256" key="1">
    <source>
        <dbReference type="ARBA" id="ARBA00001946"/>
    </source>
</evidence>
<evidence type="ECO:0000256" key="5">
    <source>
        <dbReference type="ARBA" id="ARBA00022884"/>
    </source>
</evidence>
<gene>
    <name evidence="7" type="ORF">H4K34_12080</name>
</gene>
<evidence type="ECO:0000256" key="4">
    <source>
        <dbReference type="ARBA" id="ARBA00022842"/>
    </source>
</evidence>
<keyword evidence="2" id="KW-0479">Metal-binding</keyword>
<dbReference type="InterPro" id="IPR019307">
    <property type="entry name" value="RNA-bd_AU-1/RNase_E/G"/>
</dbReference>
<dbReference type="InterPro" id="IPR012340">
    <property type="entry name" value="NA-bd_OB-fold"/>
</dbReference>
<keyword evidence="5" id="KW-0694">RNA-binding</keyword>
<evidence type="ECO:0000256" key="2">
    <source>
        <dbReference type="ARBA" id="ARBA00022723"/>
    </source>
</evidence>
<evidence type="ECO:0000256" key="3">
    <source>
        <dbReference type="ARBA" id="ARBA00022801"/>
    </source>
</evidence>
<evidence type="ECO:0000313" key="8">
    <source>
        <dbReference type="Proteomes" id="UP000516305"/>
    </source>
</evidence>
<dbReference type="PANTHER" id="PTHR30001:SF0">
    <property type="entry name" value="RIBONUCLEASE G"/>
    <property type="match status" value="1"/>
</dbReference>
<accession>A0A7H0VBL4</accession>
<organism evidence="7 8">
    <name type="scientific">Croceimicrobium hydrocarbonivorans</name>
    <dbReference type="NCBI Taxonomy" id="2761580"/>
    <lineage>
        <taxon>Bacteria</taxon>
        <taxon>Pseudomonadati</taxon>
        <taxon>Bacteroidota</taxon>
        <taxon>Flavobacteriia</taxon>
        <taxon>Flavobacteriales</taxon>
        <taxon>Owenweeksiaceae</taxon>
        <taxon>Croceimicrobium</taxon>
    </lineage>
</organism>
<dbReference type="GO" id="GO:0046872">
    <property type="term" value="F:metal ion binding"/>
    <property type="evidence" value="ECO:0007669"/>
    <property type="project" value="UniProtKB-KW"/>
</dbReference>
<dbReference type="GO" id="GO:0016787">
    <property type="term" value="F:hydrolase activity"/>
    <property type="evidence" value="ECO:0007669"/>
    <property type="project" value="UniProtKB-KW"/>
</dbReference>